<protein>
    <submittedName>
        <fullName evidence="1">Uncharacterized protein</fullName>
    </submittedName>
</protein>
<keyword evidence="2" id="KW-1185">Reference proteome</keyword>
<gene>
    <name evidence="1" type="ORF">SAPIS_v1c07750</name>
</gene>
<evidence type="ECO:0000313" key="2">
    <source>
        <dbReference type="Proteomes" id="UP000018550"/>
    </source>
</evidence>
<sequence length="116" mass="14017">MKKYNKKRNLKRCAYVGKGCLKKNGRYEIPILRNKKIRVLGIECLEKDSEKSKQGRQFVIEDCNERNMSFDGKEVKTSKERKEIYKHFFILCNLELSSHDKYRYEKHLKIDTDYIF</sequence>
<dbReference type="EMBL" id="CP006682">
    <property type="protein sequence ID" value="AHB36620.1"/>
    <property type="molecule type" value="Genomic_DNA"/>
</dbReference>
<dbReference type="RefSeq" id="WP_023789891.1">
    <property type="nucleotide sequence ID" value="NC_022998.1"/>
</dbReference>
<dbReference type="AlphaFoldDB" id="V5RLC5"/>
<dbReference type="PATRIC" id="fig|1276258.3.peg.790"/>
<proteinExistence type="predicted"/>
<dbReference type="HOGENOM" id="CLU_2095324_0_0_14"/>
<evidence type="ECO:0000313" key="1">
    <source>
        <dbReference type="EMBL" id="AHB36620.1"/>
    </source>
</evidence>
<dbReference type="Proteomes" id="UP000018550">
    <property type="component" value="Chromosome"/>
</dbReference>
<reference evidence="1 2" key="1">
    <citation type="journal article" date="2014" name="Genome Announc.">
        <title>Complete Genome Sequence of Spiroplasma apis B31T (ATCC 33834), a Bacterium Associated with May Disease of Honeybees (Apis mellifera).</title>
        <authorList>
            <person name="Ku C."/>
            <person name="Lo W.S."/>
            <person name="Chen L.L."/>
            <person name="Kuo C.H."/>
        </authorList>
    </citation>
    <scope>NUCLEOTIDE SEQUENCE [LARGE SCALE GENOMIC DNA]</scope>
    <source>
        <strain evidence="1">B31</strain>
    </source>
</reference>
<name>V5RLC5_SPIAP</name>
<dbReference type="KEGG" id="sapi:SAPIS_v1c07750"/>
<organism evidence="1 2">
    <name type="scientific">Spiroplasma apis B31</name>
    <dbReference type="NCBI Taxonomy" id="1276258"/>
    <lineage>
        <taxon>Bacteria</taxon>
        <taxon>Bacillati</taxon>
        <taxon>Mycoplasmatota</taxon>
        <taxon>Mollicutes</taxon>
        <taxon>Entomoplasmatales</taxon>
        <taxon>Spiroplasmataceae</taxon>
        <taxon>Spiroplasma</taxon>
    </lineage>
</organism>
<accession>V5RLC5</accession>